<accession>A0A0D5A1E1</accession>
<protein>
    <submittedName>
        <fullName evidence="9">Toxin of toxin-antitoxin</fullName>
    </submittedName>
</protein>
<evidence type="ECO:0000256" key="1">
    <source>
        <dbReference type="ARBA" id="ARBA00001946"/>
    </source>
</evidence>
<keyword evidence="3" id="KW-0540">Nuclease</keyword>
<evidence type="ECO:0000256" key="7">
    <source>
        <dbReference type="ARBA" id="ARBA00038093"/>
    </source>
</evidence>
<dbReference type="RefSeq" id="WP_181377347.1">
    <property type="nucleotide sequence ID" value="NZ_KM659092.1"/>
</dbReference>
<organism evidence="9">
    <name type="scientific">Ochrobactrum sp. LM19</name>
    <dbReference type="NCBI Taxonomy" id="1449781"/>
    <lineage>
        <taxon>Bacteria</taxon>
        <taxon>Pseudomonadati</taxon>
        <taxon>Pseudomonadota</taxon>
        <taxon>Alphaproteobacteria</taxon>
        <taxon>Hyphomicrobiales</taxon>
        <taxon>Brucellaceae</taxon>
        <taxon>Brucella/Ochrobactrum group</taxon>
        <taxon>Ochrobactrum</taxon>
    </lineage>
</organism>
<dbReference type="InterPro" id="IPR002716">
    <property type="entry name" value="PIN_dom"/>
</dbReference>
<dbReference type="InterPro" id="IPR050556">
    <property type="entry name" value="Type_II_TA_system_RNase"/>
</dbReference>
<keyword evidence="6" id="KW-0460">Magnesium</keyword>
<comment type="similarity">
    <text evidence="7">Belongs to the PINc/VapC protein family.</text>
</comment>
<evidence type="ECO:0000313" key="9">
    <source>
        <dbReference type="EMBL" id="AJW30018.1"/>
    </source>
</evidence>
<evidence type="ECO:0000256" key="4">
    <source>
        <dbReference type="ARBA" id="ARBA00022723"/>
    </source>
</evidence>
<sequence length="142" mass="15887">MMYLLDTNVVSELRKVRLGRADPNVTTWSEDVDAADLYISVITVMELELGVLQLERKDACQGSVLRTWLDQHVLPEFADRILPIGTTVAQRCARLHVPDPRAERNALIAATALTYGMTVVTRNVADFQLTGATILNPWIERP</sequence>
<dbReference type="InterPro" id="IPR029060">
    <property type="entry name" value="PIN-like_dom_sf"/>
</dbReference>
<geneLocation type="plasmid" evidence="9">
    <name>pLM19O2</name>
</geneLocation>
<dbReference type="AlphaFoldDB" id="A0A0D5A1E1"/>
<evidence type="ECO:0000256" key="2">
    <source>
        <dbReference type="ARBA" id="ARBA00022649"/>
    </source>
</evidence>
<dbReference type="Pfam" id="PF01850">
    <property type="entry name" value="PIN"/>
    <property type="match status" value="1"/>
</dbReference>
<gene>
    <name evidence="9" type="ORF">pLM19O2_p73</name>
</gene>
<evidence type="ECO:0000259" key="8">
    <source>
        <dbReference type="Pfam" id="PF01850"/>
    </source>
</evidence>
<evidence type="ECO:0000256" key="5">
    <source>
        <dbReference type="ARBA" id="ARBA00022801"/>
    </source>
</evidence>
<name>A0A0D5A1E1_9HYPH</name>
<keyword evidence="2" id="KW-1277">Toxin-antitoxin system</keyword>
<keyword evidence="5" id="KW-0378">Hydrolase</keyword>
<comment type="cofactor">
    <cofactor evidence="1">
        <name>Mg(2+)</name>
        <dbReference type="ChEBI" id="CHEBI:18420"/>
    </cofactor>
</comment>
<dbReference type="GO" id="GO:0004518">
    <property type="term" value="F:nuclease activity"/>
    <property type="evidence" value="ECO:0007669"/>
    <property type="project" value="UniProtKB-KW"/>
</dbReference>
<dbReference type="PANTHER" id="PTHR33653">
    <property type="entry name" value="RIBONUCLEASE VAPC2"/>
    <property type="match status" value="1"/>
</dbReference>
<dbReference type="GO" id="GO:0046872">
    <property type="term" value="F:metal ion binding"/>
    <property type="evidence" value="ECO:0007669"/>
    <property type="project" value="UniProtKB-KW"/>
</dbReference>
<keyword evidence="4" id="KW-0479">Metal-binding</keyword>
<reference evidence="9" key="1">
    <citation type="submission" date="2014-09" db="EMBL/GenBank/DDBJ databases">
        <title>The mobilome of the heavy metals and metalloids hypertolerant bacteria from the Lubin copper mine (Poland).</title>
        <authorList>
            <person name="Dziewit L."/>
            <person name="Bartosik D."/>
        </authorList>
    </citation>
    <scope>NUCLEOTIDE SEQUENCE</scope>
    <source>
        <plasmid evidence="9">pLM19O2</plasmid>
    </source>
</reference>
<dbReference type="SUPFAM" id="SSF88723">
    <property type="entry name" value="PIN domain-like"/>
    <property type="match status" value="1"/>
</dbReference>
<dbReference type="CDD" id="cd18746">
    <property type="entry name" value="PIN_VapC4-5_FitB-like"/>
    <property type="match status" value="1"/>
</dbReference>
<dbReference type="PANTHER" id="PTHR33653:SF1">
    <property type="entry name" value="RIBONUCLEASE VAPC2"/>
    <property type="match status" value="1"/>
</dbReference>
<evidence type="ECO:0000256" key="3">
    <source>
        <dbReference type="ARBA" id="ARBA00022722"/>
    </source>
</evidence>
<keyword evidence="9" id="KW-0614">Plasmid</keyword>
<dbReference type="GO" id="GO:0016787">
    <property type="term" value="F:hydrolase activity"/>
    <property type="evidence" value="ECO:0007669"/>
    <property type="project" value="UniProtKB-KW"/>
</dbReference>
<evidence type="ECO:0000256" key="6">
    <source>
        <dbReference type="ARBA" id="ARBA00022842"/>
    </source>
</evidence>
<proteinExistence type="inferred from homology"/>
<feature type="domain" description="PIN" evidence="8">
    <location>
        <begin position="3"/>
        <end position="123"/>
    </location>
</feature>
<dbReference type="Gene3D" id="3.40.50.1010">
    <property type="entry name" value="5'-nuclease"/>
    <property type="match status" value="1"/>
</dbReference>
<dbReference type="EMBL" id="KM659092">
    <property type="protein sequence ID" value="AJW30018.1"/>
    <property type="molecule type" value="Genomic_DNA"/>
</dbReference>